<dbReference type="NCBIfam" id="NF033435">
    <property type="entry name" value="S-layer_Clost"/>
    <property type="match status" value="1"/>
</dbReference>
<dbReference type="AlphaFoldDB" id="A0A097BVZ9"/>
<dbReference type="Gene3D" id="3.40.50.12090">
    <property type="match status" value="2"/>
</dbReference>
<reference evidence="3" key="1">
    <citation type="journal article" date="2015" name="PLoS ONE">
        <title>The Clostridium difficile Protease Cwp84 Modulates both Biofilm Formation and Cell-Surface Properties.</title>
        <authorList>
            <person name="Pantaleon V."/>
            <person name="Soavelomandroso A.P."/>
            <person name="Bouttier S."/>
            <person name="Briandet R."/>
            <person name="Roxas B."/>
            <person name="Chu M."/>
            <person name="Collignon A."/>
            <person name="Janoir C."/>
            <person name="Vedantam G."/>
            <person name="Candela T."/>
        </authorList>
    </citation>
    <scope>NUCLEOTIDE SEQUENCE</scope>
    <source>
        <strain evidence="3">VPI11186</strain>
    </source>
</reference>
<dbReference type="FunFam" id="3.40.50.12090:FF:000001">
    <property type="entry name" value="Cell surface protein"/>
    <property type="match status" value="1"/>
</dbReference>
<dbReference type="Gene3D" id="3.30.1490.290">
    <property type="entry name" value="Low molecular weight S-layer protein, domain 1"/>
    <property type="match status" value="1"/>
</dbReference>
<dbReference type="PANTHER" id="PTHR30032">
    <property type="entry name" value="N-ACETYLMURAMOYL-L-ALANINE AMIDASE-RELATED"/>
    <property type="match status" value="1"/>
</dbReference>
<evidence type="ECO:0000313" key="3">
    <source>
        <dbReference type="EMBL" id="AIS73037.1"/>
    </source>
</evidence>
<evidence type="ECO:0000256" key="1">
    <source>
        <dbReference type="SAM" id="SignalP"/>
    </source>
</evidence>
<dbReference type="PANTHER" id="PTHR30032:SF8">
    <property type="entry name" value="GERMINATION-SPECIFIC N-ACETYLMURAMOYL-L-ALANINE AMIDASE"/>
    <property type="match status" value="1"/>
</dbReference>
<sequence length="719" mass="76166">MNKKNIAIAMSGLTVLASAAPVFAATTGTQGYTVVKNDWKKAVKQLQDGLKDNSIGKITVSFNDGVVGEVAPKSANKKADRDAAAEKLYNLVNTQLDKLGDGDYVDFSVDYNLENKIITNQADAEAIVTKLNSLNEKTLIDIATKDTFGMVSKTQDSEGKNVAATKALKVKDVATFGLKFGGSEDTGYVVEMKAGAVEDKYGKVGDSTAGIAINLPSTGLEYAGKGTTIDFNKTLKVDVTGGSTPSAVAVSGFVTKDDTDLAKSGTINVRVINAKEESIDIDASSYTSAENLAKRYVFDPDEISEAYKAIVALQNDGIESNLVQLVNGKYQVIFYPEGKRLETKSANDTIASQDTPAKVVIKANKLKDLKDYVDDLKTYNNTYSNVVTVAGEDRIETAIELSSKYYNSDDKNAITDKAVNDIVLVGSTSIVDGLVASPLASEKTAPLLLTSKDKLDSSVKSEIKRVMNLKSDTGINTSKKVYLAGGVNSISKDVENELKNMGLKVTRLSGEDRYETSLAIADEIGLDNDKAFVVGGTGLADAMSIAPVASQLKDGDATPIVVVDGKAKEISDDAKSFLGTSDVDIIGGKNSVSTEIEESIDSATGKTPDRISGDDRQATNAEVLKEDDYFTDGEVVNYFVAKDGSTKEDQLVDALAAAPIAGRFKESPAPIILATDTLSSDQNVAVSKAVPKDGGTNLVQVGKGIASSVINKMKDLLDM</sequence>
<proteinExistence type="predicted"/>
<accession>A0A097BVZ9</accession>
<feature type="domain" description="Low molecular weight S layer protein N-terminal" evidence="2">
    <location>
        <begin position="29"/>
        <end position="290"/>
    </location>
</feature>
<gene>
    <name evidence="3" type="primary">slpA</name>
</gene>
<name>A0A097BVZ9_CLODI</name>
<dbReference type="InterPro" id="IPR007253">
    <property type="entry name" value="Cell_wall-bd_2"/>
</dbReference>
<keyword evidence="1" id="KW-0732">Signal</keyword>
<dbReference type="InterPro" id="IPR051922">
    <property type="entry name" value="Bact_Sporulation_Assoc"/>
</dbReference>
<protein>
    <submittedName>
        <fullName evidence="3">SlpA</fullName>
    </submittedName>
</protein>
<feature type="chain" id="PRO_5001928866" evidence="1">
    <location>
        <begin position="25"/>
        <end position="719"/>
    </location>
</feature>
<dbReference type="InterPro" id="IPR043090">
    <property type="entry name" value="Low_molc_weight_S-layer_N_sub"/>
</dbReference>
<dbReference type="Pfam" id="PF04122">
    <property type="entry name" value="CW_binding_2"/>
    <property type="match status" value="3"/>
</dbReference>
<dbReference type="InterPro" id="IPR021071">
    <property type="entry name" value="Low_molc_weight_S-layer_N"/>
</dbReference>
<dbReference type="EMBL" id="KM099227">
    <property type="protein sequence ID" value="AIS73037.1"/>
    <property type="molecule type" value="Genomic_DNA"/>
</dbReference>
<evidence type="ECO:0000259" key="2">
    <source>
        <dbReference type="Pfam" id="PF12211"/>
    </source>
</evidence>
<dbReference type="Pfam" id="PF12211">
    <property type="entry name" value="LMWSLP_N"/>
    <property type="match status" value="1"/>
</dbReference>
<organism evidence="3">
    <name type="scientific">Clostridioides difficile</name>
    <name type="common">Peptoclostridium difficile</name>
    <dbReference type="NCBI Taxonomy" id="1496"/>
    <lineage>
        <taxon>Bacteria</taxon>
        <taxon>Bacillati</taxon>
        <taxon>Bacillota</taxon>
        <taxon>Clostridia</taxon>
        <taxon>Peptostreptococcales</taxon>
        <taxon>Peptostreptococcaceae</taxon>
        <taxon>Clostridioides</taxon>
    </lineage>
</organism>
<feature type="signal peptide" evidence="1">
    <location>
        <begin position="1"/>
        <end position="24"/>
    </location>
</feature>